<reference evidence="2 3" key="1">
    <citation type="submission" date="2017-06" db="EMBL/GenBank/DDBJ databases">
        <title>Comparative genomic analysis of Ambrosia Fusariam Clade fungi.</title>
        <authorList>
            <person name="Stajich J.E."/>
            <person name="Carrillo J."/>
            <person name="Kijimoto T."/>
            <person name="Eskalen A."/>
            <person name="O'Donnell K."/>
            <person name="Kasson M."/>
        </authorList>
    </citation>
    <scope>NUCLEOTIDE SEQUENCE [LARGE SCALE GENOMIC DNA]</scope>
    <source>
        <strain evidence="2">UCR3666</strain>
    </source>
</reference>
<comment type="caution">
    <text evidence="2">The sequence shown here is derived from an EMBL/GenBank/DDBJ whole genome shotgun (WGS) entry which is preliminary data.</text>
</comment>
<sequence length="285" mass="32069">MNPLHLTQNWHLPATFIALVAILAKPVLAWPYAGALDQEEPVMHAPNHINASEPFSVALNWSRSAWHESCERYSDKAGGYACDWPYLRIYLGGDQDLDFFNRDPDYLKKLTHYCYLEPCVTTNVTQLYLTIPQDAVPNSGTDGKGGEEGPLWALSLRWDVYYVQPNGTAVNQRFGLHDDSTWFNLTGADDEPWPENQTGYAWYMLMEKYAWNIPCDAMKCARKCFGDYMDTPSGKKSHDVVEKCVEACPGYGREEKGCITENMRLEDAETAATGSATEPIPSSTE</sequence>
<feature type="signal peptide" evidence="1">
    <location>
        <begin position="1"/>
        <end position="29"/>
    </location>
</feature>
<feature type="chain" id="PRO_5018143810" evidence="1">
    <location>
        <begin position="30"/>
        <end position="285"/>
    </location>
</feature>
<evidence type="ECO:0000313" key="3">
    <source>
        <dbReference type="Proteomes" id="UP000277212"/>
    </source>
</evidence>
<dbReference type="EMBL" id="NKUJ01000308">
    <property type="protein sequence ID" value="RMJ08051.1"/>
    <property type="molecule type" value="Genomic_DNA"/>
</dbReference>
<evidence type="ECO:0000256" key="1">
    <source>
        <dbReference type="SAM" id="SignalP"/>
    </source>
</evidence>
<dbReference type="Proteomes" id="UP000277212">
    <property type="component" value="Unassembled WGS sequence"/>
</dbReference>
<evidence type="ECO:0000313" key="2">
    <source>
        <dbReference type="EMBL" id="RMJ08051.1"/>
    </source>
</evidence>
<keyword evidence="3" id="KW-1185">Reference proteome</keyword>
<accession>A0A3M2RRV5</accession>
<gene>
    <name evidence="2" type="ORF">CDV36_012349</name>
</gene>
<protein>
    <submittedName>
        <fullName evidence="2">Uncharacterized protein</fullName>
    </submittedName>
</protein>
<organism evidence="2 3">
    <name type="scientific">Fusarium kuroshium</name>
    <dbReference type="NCBI Taxonomy" id="2010991"/>
    <lineage>
        <taxon>Eukaryota</taxon>
        <taxon>Fungi</taxon>
        <taxon>Dikarya</taxon>
        <taxon>Ascomycota</taxon>
        <taxon>Pezizomycotina</taxon>
        <taxon>Sordariomycetes</taxon>
        <taxon>Hypocreomycetidae</taxon>
        <taxon>Hypocreales</taxon>
        <taxon>Nectriaceae</taxon>
        <taxon>Fusarium</taxon>
        <taxon>Fusarium solani species complex</taxon>
    </lineage>
</organism>
<name>A0A3M2RRV5_9HYPO</name>
<keyword evidence="1" id="KW-0732">Signal</keyword>
<dbReference type="OrthoDB" id="5076485at2759"/>
<proteinExistence type="predicted"/>
<dbReference type="AlphaFoldDB" id="A0A3M2RRV5"/>